<dbReference type="Proteomes" id="UP000242869">
    <property type="component" value="Unassembled WGS sequence"/>
</dbReference>
<dbReference type="InterPro" id="IPR020846">
    <property type="entry name" value="MFS_dom"/>
</dbReference>
<dbReference type="Gene3D" id="1.20.1250.20">
    <property type="entry name" value="MFS general substrate transporter like domains"/>
    <property type="match status" value="2"/>
</dbReference>
<feature type="transmembrane region" description="Helical" evidence="4">
    <location>
        <begin position="49"/>
        <end position="71"/>
    </location>
</feature>
<feature type="transmembrane region" description="Helical" evidence="4">
    <location>
        <begin position="144"/>
        <end position="165"/>
    </location>
</feature>
<feature type="transmembrane region" description="Helical" evidence="4">
    <location>
        <begin position="346"/>
        <end position="364"/>
    </location>
</feature>
<dbReference type="PANTHER" id="PTHR43129">
    <property type="entry name" value="FOSMIDOMYCIN RESISTANCE PROTEIN"/>
    <property type="match status" value="1"/>
</dbReference>
<dbReference type="PROSITE" id="PS50850">
    <property type="entry name" value="MFS"/>
    <property type="match status" value="1"/>
</dbReference>
<dbReference type="GO" id="GO:0022857">
    <property type="term" value="F:transmembrane transporter activity"/>
    <property type="evidence" value="ECO:0007669"/>
    <property type="project" value="InterPro"/>
</dbReference>
<feature type="transmembrane region" description="Helical" evidence="4">
    <location>
        <begin position="105"/>
        <end position="123"/>
    </location>
</feature>
<dbReference type="Pfam" id="PF07690">
    <property type="entry name" value="MFS_1"/>
    <property type="match status" value="1"/>
</dbReference>
<proteinExistence type="predicted"/>
<keyword evidence="7" id="KW-1185">Reference proteome</keyword>
<keyword evidence="1 4" id="KW-0812">Transmembrane</keyword>
<sequence>MTQSSESAVAKHETAFRVLGAISVSHFLNDMMQSLILAMYPLIKGGFNLSFAQIGLITFTFQATASLLQPLVGMYTDRHPKPYSLVFGMGCTLTGLLLLAMATSYPGLLCAAALVGSGSSIFHPESSRVARMASGGRFGLAQSLFQVGGNAGTALGPLLTALIVIPNGQGSVAWFALAAVLAMAVLWKVGNWYAHQQAQGTFKSKLNQGVKPDALPRGQVVAAITILLTLIFSKYFYLASLSSYFTFYLMHKFGISVQAAQIQLFVFLFAVAAGTIIGGPVGDRIGRKRVIWFSILGVAPFTMMLPHANLFWTGILSFIIGLILASAFSAIIVFAQELMPGRVGMVAGLFFGFSFGMGAIGAALLGKLADWYGIEFVYQVCAYLPLLGLLTAFLPDVGRKKA</sequence>
<dbReference type="RefSeq" id="WP_091195373.1">
    <property type="nucleotide sequence ID" value="NZ_FOVE01000014.1"/>
</dbReference>
<dbReference type="CDD" id="cd17478">
    <property type="entry name" value="MFS_FsR"/>
    <property type="match status" value="1"/>
</dbReference>
<dbReference type="SUPFAM" id="SSF103473">
    <property type="entry name" value="MFS general substrate transporter"/>
    <property type="match status" value="1"/>
</dbReference>
<feature type="transmembrane region" description="Helical" evidence="4">
    <location>
        <begin position="290"/>
        <end position="308"/>
    </location>
</feature>
<keyword evidence="2 4" id="KW-1133">Transmembrane helix</keyword>
<protein>
    <submittedName>
        <fullName evidence="6">MFS transporter, FSR family, fosmidomycin resistance protein</fullName>
    </submittedName>
</protein>
<evidence type="ECO:0000313" key="7">
    <source>
        <dbReference type="Proteomes" id="UP000242869"/>
    </source>
</evidence>
<feature type="transmembrane region" description="Helical" evidence="4">
    <location>
        <begin position="314"/>
        <end position="334"/>
    </location>
</feature>
<feature type="transmembrane region" description="Helical" evidence="4">
    <location>
        <begin position="21"/>
        <end position="43"/>
    </location>
</feature>
<dbReference type="AlphaFoldDB" id="A0A1I5ARY7"/>
<keyword evidence="3 4" id="KW-0472">Membrane</keyword>
<feature type="transmembrane region" description="Helical" evidence="4">
    <location>
        <begin position="257"/>
        <end position="278"/>
    </location>
</feature>
<evidence type="ECO:0000256" key="1">
    <source>
        <dbReference type="ARBA" id="ARBA00022692"/>
    </source>
</evidence>
<dbReference type="GO" id="GO:0005886">
    <property type="term" value="C:plasma membrane"/>
    <property type="evidence" value="ECO:0007669"/>
    <property type="project" value="TreeGrafter"/>
</dbReference>
<dbReference type="OrthoDB" id="9770492at2"/>
<gene>
    <name evidence="6" type="ORF">SAMN05660284_01970</name>
</gene>
<evidence type="ECO:0000259" key="5">
    <source>
        <dbReference type="PROSITE" id="PS50850"/>
    </source>
</evidence>
<dbReference type="STRING" id="83765.SAMN05660284_01970"/>
<feature type="domain" description="Major facilitator superfamily (MFS) profile" evidence="5">
    <location>
        <begin position="18"/>
        <end position="400"/>
    </location>
</feature>
<dbReference type="InterPro" id="IPR011701">
    <property type="entry name" value="MFS"/>
</dbReference>
<reference evidence="7" key="1">
    <citation type="submission" date="2016-10" db="EMBL/GenBank/DDBJ databases">
        <authorList>
            <person name="Varghese N."/>
            <person name="Submissions S."/>
        </authorList>
    </citation>
    <scope>NUCLEOTIDE SEQUENCE [LARGE SCALE GENOMIC DNA]</scope>
    <source>
        <strain evidence="7">DSM 6150</strain>
    </source>
</reference>
<evidence type="ECO:0000256" key="4">
    <source>
        <dbReference type="SAM" id="Phobius"/>
    </source>
</evidence>
<evidence type="ECO:0000256" key="3">
    <source>
        <dbReference type="ARBA" id="ARBA00023136"/>
    </source>
</evidence>
<organism evidence="6 7">
    <name type="scientific">Formivibrio citricus</name>
    <dbReference type="NCBI Taxonomy" id="83765"/>
    <lineage>
        <taxon>Bacteria</taxon>
        <taxon>Pseudomonadati</taxon>
        <taxon>Pseudomonadota</taxon>
        <taxon>Betaproteobacteria</taxon>
        <taxon>Neisseriales</taxon>
        <taxon>Chitinibacteraceae</taxon>
        <taxon>Formivibrio</taxon>
    </lineage>
</organism>
<evidence type="ECO:0000313" key="6">
    <source>
        <dbReference type="EMBL" id="SFN65211.1"/>
    </source>
</evidence>
<feature type="transmembrane region" description="Helical" evidence="4">
    <location>
        <begin position="171"/>
        <end position="193"/>
    </location>
</feature>
<name>A0A1I5ARY7_9NEIS</name>
<feature type="transmembrane region" description="Helical" evidence="4">
    <location>
        <begin position="214"/>
        <end position="237"/>
    </location>
</feature>
<feature type="transmembrane region" description="Helical" evidence="4">
    <location>
        <begin position="83"/>
        <end position="99"/>
    </location>
</feature>
<accession>A0A1I5ARY7</accession>
<feature type="transmembrane region" description="Helical" evidence="4">
    <location>
        <begin position="376"/>
        <end position="394"/>
    </location>
</feature>
<dbReference type="PANTHER" id="PTHR43129:SF1">
    <property type="entry name" value="FOSMIDOMYCIN RESISTANCE PROTEIN"/>
    <property type="match status" value="1"/>
</dbReference>
<dbReference type="InterPro" id="IPR036259">
    <property type="entry name" value="MFS_trans_sf"/>
</dbReference>
<dbReference type="EMBL" id="FOVE01000014">
    <property type="protein sequence ID" value="SFN65211.1"/>
    <property type="molecule type" value="Genomic_DNA"/>
</dbReference>
<evidence type="ECO:0000256" key="2">
    <source>
        <dbReference type="ARBA" id="ARBA00022989"/>
    </source>
</evidence>